<proteinExistence type="predicted"/>
<keyword evidence="5" id="KW-1185">Reference proteome</keyword>
<dbReference type="Pfam" id="PF06155">
    <property type="entry name" value="GBBH-like_N"/>
    <property type="match status" value="1"/>
</dbReference>
<dbReference type="InterPro" id="IPR010376">
    <property type="entry name" value="GBBH-like_N"/>
</dbReference>
<evidence type="ECO:0000256" key="2">
    <source>
        <dbReference type="ARBA" id="ARBA00023004"/>
    </source>
</evidence>
<feature type="domain" description="Gamma-butyrobetaine hydroxylase-like N-terminal" evidence="3">
    <location>
        <begin position="11"/>
        <end position="93"/>
    </location>
</feature>
<name>A0ABZ0RGI5_9BACT</name>
<dbReference type="RefSeq" id="WP_319832172.1">
    <property type="nucleotide sequence ID" value="NZ_CP138858.1"/>
</dbReference>
<dbReference type="PANTHER" id="PTHR35303:SF5">
    <property type="entry name" value="OS02G0197800 PROTEIN"/>
    <property type="match status" value="1"/>
</dbReference>
<dbReference type="EMBL" id="CP138858">
    <property type="protein sequence ID" value="WPJ95280.1"/>
    <property type="molecule type" value="Genomic_DNA"/>
</dbReference>
<organism evidence="4 5">
    <name type="scientific">Coraliomargarita algicola</name>
    <dbReference type="NCBI Taxonomy" id="3092156"/>
    <lineage>
        <taxon>Bacteria</taxon>
        <taxon>Pseudomonadati</taxon>
        <taxon>Verrucomicrobiota</taxon>
        <taxon>Opitutia</taxon>
        <taxon>Puniceicoccales</taxon>
        <taxon>Coraliomargaritaceae</taxon>
        <taxon>Coraliomargarita</taxon>
    </lineage>
</organism>
<dbReference type="PANTHER" id="PTHR35303">
    <property type="entry name" value="OS02G0197800 PROTEIN"/>
    <property type="match status" value="1"/>
</dbReference>
<evidence type="ECO:0000313" key="5">
    <source>
        <dbReference type="Proteomes" id="UP001324993"/>
    </source>
</evidence>
<evidence type="ECO:0000256" key="1">
    <source>
        <dbReference type="ARBA" id="ARBA00022723"/>
    </source>
</evidence>
<dbReference type="Gene3D" id="3.30.2020.30">
    <property type="match status" value="1"/>
</dbReference>
<evidence type="ECO:0000313" key="4">
    <source>
        <dbReference type="EMBL" id="WPJ95280.1"/>
    </source>
</evidence>
<accession>A0ABZ0RGI5</accession>
<sequence>MKPKDIQLIGSELAIVWEDGSESYFPTEFLRKHSPSAQNKGEVDILGNQYGGNGPTEFPGVTITGWDFQGNYAFRPIFSDGHSSGLFSWEYLRKLESELQ</sequence>
<protein>
    <submittedName>
        <fullName evidence="4">DUF971 domain-containing protein</fullName>
    </submittedName>
</protein>
<keyword evidence="1" id="KW-0479">Metal-binding</keyword>
<gene>
    <name evidence="4" type="ORF">SH580_17805</name>
</gene>
<keyword evidence="2" id="KW-0408">Iron</keyword>
<dbReference type="Proteomes" id="UP001324993">
    <property type="component" value="Chromosome"/>
</dbReference>
<evidence type="ECO:0000259" key="3">
    <source>
        <dbReference type="Pfam" id="PF06155"/>
    </source>
</evidence>
<dbReference type="InterPro" id="IPR038492">
    <property type="entry name" value="GBBH-like_N_sf"/>
</dbReference>
<reference evidence="4 5" key="1">
    <citation type="submission" date="2023-11" db="EMBL/GenBank/DDBJ databases">
        <title>Coraliomargarita sp. nov., isolated from marine algae.</title>
        <authorList>
            <person name="Lee J.K."/>
            <person name="Baek J.H."/>
            <person name="Kim J.M."/>
            <person name="Choi D.G."/>
            <person name="Jeon C.O."/>
        </authorList>
    </citation>
    <scope>NUCLEOTIDE SEQUENCE [LARGE SCALE GENOMIC DNA]</scope>
    <source>
        <strain evidence="4 5">J2-16</strain>
    </source>
</reference>